<protein>
    <submittedName>
        <fullName evidence="2">Uncharacterized protein LOC108557443</fullName>
    </submittedName>
</protein>
<dbReference type="Gene3D" id="3.40.50.720">
    <property type="entry name" value="NAD(P)-binding Rossmann-like Domain"/>
    <property type="match status" value="1"/>
</dbReference>
<evidence type="ECO:0000313" key="1">
    <source>
        <dbReference type="Proteomes" id="UP000695000"/>
    </source>
</evidence>
<reference evidence="2" key="1">
    <citation type="submission" date="2025-08" db="UniProtKB">
        <authorList>
            <consortium name="RefSeq"/>
        </authorList>
    </citation>
    <scope>IDENTIFICATION</scope>
    <source>
        <tissue evidence="2">Whole Larva</tissue>
    </source>
</reference>
<gene>
    <name evidence="2" type="primary">LOC108557443</name>
</gene>
<name>A0ABM1M4E2_NICVS</name>
<sequence>MELLKSKEILLCAEPTEQGIALVNFLIHEQSVKALTVVCTESTRLRDAVGDDERLTVLTADAGNLSQMEGVYANVVKGVKKKLDLIINHKSIRCGDEDWEDQITRHINSLISSTLLCIKHLGKMNSGPGGLVINSVTIEQEVDGNEEATSSIRNLLMDLDKSFGDPYYFRSTGVQILTTCSKMIDERALGVCSTSGAASASRCNDRGVGESLLRAIRDRRSDLGNVEEFQISVED</sequence>
<organism evidence="1 2">
    <name type="scientific">Nicrophorus vespilloides</name>
    <name type="common">Boreal carrion beetle</name>
    <dbReference type="NCBI Taxonomy" id="110193"/>
    <lineage>
        <taxon>Eukaryota</taxon>
        <taxon>Metazoa</taxon>
        <taxon>Ecdysozoa</taxon>
        <taxon>Arthropoda</taxon>
        <taxon>Hexapoda</taxon>
        <taxon>Insecta</taxon>
        <taxon>Pterygota</taxon>
        <taxon>Neoptera</taxon>
        <taxon>Endopterygota</taxon>
        <taxon>Coleoptera</taxon>
        <taxon>Polyphaga</taxon>
        <taxon>Staphyliniformia</taxon>
        <taxon>Silphidae</taxon>
        <taxon>Nicrophorinae</taxon>
        <taxon>Nicrophorus</taxon>
    </lineage>
</organism>
<dbReference type="Proteomes" id="UP000695000">
    <property type="component" value="Unplaced"/>
</dbReference>
<dbReference type="InterPro" id="IPR036291">
    <property type="entry name" value="NAD(P)-bd_dom_sf"/>
</dbReference>
<proteinExistence type="predicted"/>
<keyword evidence="1" id="KW-1185">Reference proteome</keyword>
<dbReference type="RefSeq" id="XP_017769442.1">
    <property type="nucleotide sequence ID" value="XM_017913953.1"/>
</dbReference>
<dbReference type="GeneID" id="108557443"/>
<accession>A0ABM1M4E2</accession>
<dbReference type="SUPFAM" id="SSF51735">
    <property type="entry name" value="NAD(P)-binding Rossmann-fold domains"/>
    <property type="match status" value="1"/>
</dbReference>
<evidence type="ECO:0000313" key="2">
    <source>
        <dbReference type="RefSeq" id="XP_017769442.1"/>
    </source>
</evidence>